<dbReference type="OrthoDB" id="5311681at2759"/>
<evidence type="ECO:0008006" key="3">
    <source>
        <dbReference type="Google" id="ProtNLM"/>
    </source>
</evidence>
<comment type="caution">
    <text evidence="1">The sequence shown here is derived from an EMBL/GenBank/DDBJ whole genome shotgun (WGS) entry which is preliminary data.</text>
</comment>
<evidence type="ECO:0000313" key="2">
    <source>
        <dbReference type="Proteomes" id="UP000198287"/>
    </source>
</evidence>
<dbReference type="EMBL" id="LNIX01000001">
    <property type="protein sequence ID" value="OXA64484.1"/>
    <property type="molecule type" value="Genomic_DNA"/>
</dbReference>
<accession>A0A226F4Z7</accession>
<keyword evidence="2" id="KW-1185">Reference proteome</keyword>
<sequence length="529" mass="59191">MDHLSPVAQALSNPVILQEIFQYKSLSGKDLRLISKLWNEVILSLPRPKLCLKLNPCIKQACCDPSKFLDQIYPTISTPKLARWIKISKGCQTTHLDADSNHSREASDISAAKLISTMCQKYSETIQEIKVHSRLTILPTLYKILAKSCPKLKRLSVTCPRRRGGIDPTVATFDSPLPKKFKLEYIRFILDDPPHTFMQQIVNAAPNLKTLFIVGNLYPDLAKTPNISRLFHYGRGKTGPGGSSQAFNGDSLTRLISQIANSLIYLKIGLNTDEGKYSPDTAPDTFSLPENMPKLKVLHNRCVDIFKCPDEMGGLIGAAKKFKNLEHILFGCSAAAGKELLDKFLEVLFSSKEVLSRAVRKIVVQDLTESLGPLAKLRNVYPTVTEVELYFLHKVNAPEEMNPAVFSSQLELLLQIGGLKKITLNMTMDLSLSDFVKALSDNKELFKGKGLKQLMLLRESPTSDISDDLYESGKIEKYGIKNFIKEFESVLFATKGLELVVISGVIFRGPTAHRIINFIRDENLPVQFY</sequence>
<dbReference type="Proteomes" id="UP000198287">
    <property type="component" value="Unassembled WGS sequence"/>
</dbReference>
<proteinExistence type="predicted"/>
<evidence type="ECO:0000313" key="1">
    <source>
        <dbReference type="EMBL" id="OXA64484.1"/>
    </source>
</evidence>
<gene>
    <name evidence="1" type="ORF">Fcan01_00092</name>
</gene>
<protein>
    <recommendedName>
        <fullName evidence="3">F-box domain-containing protein</fullName>
    </recommendedName>
</protein>
<organism evidence="1 2">
    <name type="scientific">Folsomia candida</name>
    <name type="common">Springtail</name>
    <dbReference type="NCBI Taxonomy" id="158441"/>
    <lineage>
        <taxon>Eukaryota</taxon>
        <taxon>Metazoa</taxon>
        <taxon>Ecdysozoa</taxon>
        <taxon>Arthropoda</taxon>
        <taxon>Hexapoda</taxon>
        <taxon>Collembola</taxon>
        <taxon>Entomobryomorpha</taxon>
        <taxon>Isotomoidea</taxon>
        <taxon>Isotomidae</taxon>
        <taxon>Proisotominae</taxon>
        <taxon>Folsomia</taxon>
    </lineage>
</organism>
<dbReference type="AlphaFoldDB" id="A0A226F4Z7"/>
<reference evidence="1 2" key="1">
    <citation type="submission" date="2015-12" db="EMBL/GenBank/DDBJ databases">
        <title>The genome of Folsomia candida.</title>
        <authorList>
            <person name="Faddeeva A."/>
            <person name="Derks M.F."/>
            <person name="Anvar Y."/>
            <person name="Smit S."/>
            <person name="Van Straalen N."/>
            <person name="Roelofs D."/>
        </authorList>
    </citation>
    <scope>NUCLEOTIDE SEQUENCE [LARGE SCALE GENOMIC DNA]</scope>
    <source>
        <strain evidence="1 2">VU population</strain>
        <tissue evidence="1">Whole body</tissue>
    </source>
</reference>
<name>A0A226F4Z7_FOLCA</name>